<feature type="non-terminal residue" evidence="2">
    <location>
        <position position="147"/>
    </location>
</feature>
<feature type="chain" id="PRO_5009116346" evidence="1">
    <location>
        <begin position="25"/>
        <end position="147"/>
    </location>
</feature>
<reference evidence="2" key="1">
    <citation type="submission" date="2016-09" db="EMBL/GenBank/DDBJ databases">
        <authorList>
            <person name="Capua I."/>
            <person name="De Benedictis P."/>
            <person name="Joannis T."/>
            <person name="Lombin L.H."/>
            <person name="Cattoli G."/>
        </authorList>
    </citation>
    <scope>NUCLEOTIDE SEQUENCE</scope>
</reference>
<name>A0A1E1XVR7_AMBSC</name>
<proteinExistence type="evidence at transcript level"/>
<protein>
    <submittedName>
        <fullName evidence="2">Putative secreted protein</fullName>
    </submittedName>
</protein>
<feature type="signal peptide" evidence="1">
    <location>
        <begin position="1"/>
        <end position="24"/>
    </location>
</feature>
<sequence length="147" mass="16368">MVTKTIACTFFCCTLLALPCFGLSRHDGHVDDDLSSLQRIKRSCPSVMTLLGPSGEMPIGCECGGRFPYLPETIPCYEPKSWEGRKWMPGAFLCTRGECDREGKCHNFFRNETCAPTWKPYLVSAVPHSLSGTRPCYLVRNKLVAAV</sequence>
<dbReference type="EMBL" id="GFAA01000188">
    <property type="protein sequence ID" value="JAU03247.1"/>
    <property type="molecule type" value="mRNA"/>
</dbReference>
<reference evidence="2" key="2">
    <citation type="journal article" date="2017" name="Front. Cell. Infect. Microbiol.">
        <title>Analysis of the Salivary Gland Transcriptome of Unfed and Partially Fed Amblyomma sculptum Ticks and Descriptive Proteome of the Saliva.</title>
        <authorList>
            <person name="Esteves E."/>
            <person name="Maruyama S.R."/>
            <person name="Kawahara R."/>
            <person name="Fujita A."/>
            <person name="Martins L.A."/>
            <person name="Righi A.A."/>
            <person name="Costa F.B."/>
            <person name="Palmisano G."/>
            <person name="Labruna M.B."/>
            <person name="Sa-Nunes A."/>
            <person name="Ribeiro J.M.C."/>
            <person name="Fogaca A.C."/>
        </authorList>
    </citation>
    <scope>NUCLEOTIDE SEQUENCE</scope>
</reference>
<dbReference type="AlphaFoldDB" id="A0A1E1XVR7"/>
<evidence type="ECO:0000313" key="2">
    <source>
        <dbReference type="EMBL" id="JAU03247.1"/>
    </source>
</evidence>
<keyword evidence="1" id="KW-0732">Signal</keyword>
<organism evidence="2">
    <name type="scientific">Amblyomma sculptum</name>
    <name type="common">Tick</name>
    <dbReference type="NCBI Taxonomy" id="1581419"/>
    <lineage>
        <taxon>Eukaryota</taxon>
        <taxon>Metazoa</taxon>
        <taxon>Ecdysozoa</taxon>
        <taxon>Arthropoda</taxon>
        <taxon>Chelicerata</taxon>
        <taxon>Arachnida</taxon>
        <taxon>Acari</taxon>
        <taxon>Parasitiformes</taxon>
        <taxon>Ixodida</taxon>
        <taxon>Ixodoidea</taxon>
        <taxon>Ixodidae</taxon>
        <taxon>Amblyomminae</taxon>
        <taxon>Amblyomma</taxon>
    </lineage>
</organism>
<accession>A0A1E1XVR7</accession>
<evidence type="ECO:0000256" key="1">
    <source>
        <dbReference type="SAM" id="SignalP"/>
    </source>
</evidence>